<comment type="caution">
    <text evidence="1">The sequence shown here is derived from an EMBL/GenBank/DDBJ whole genome shotgun (WGS) entry which is preliminary data.</text>
</comment>
<dbReference type="Proteomes" id="UP001396334">
    <property type="component" value="Unassembled WGS sequence"/>
</dbReference>
<protein>
    <submittedName>
        <fullName evidence="1">Uncharacterized protein</fullName>
    </submittedName>
</protein>
<reference evidence="1 2" key="1">
    <citation type="journal article" date="2024" name="G3 (Bethesda)">
        <title>Genome assembly of Hibiscus sabdariffa L. provides insights into metabolisms of medicinal natural products.</title>
        <authorList>
            <person name="Kim T."/>
        </authorList>
    </citation>
    <scope>NUCLEOTIDE SEQUENCE [LARGE SCALE GENOMIC DNA]</scope>
    <source>
        <strain evidence="1">TK-2024</strain>
        <tissue evidence="1">Old leaves</tissue>
    </source>
</reference>
<organism evidence="1 2">
    <name type="scientific">Hibiscus sabdariffa</name>
    <name type="common">roselle</name>
    <dbReference type="NCBI Taxonomy" id="183260"/>
    <lineage>
        <taxon>Eukaryota</taxon>
        <taxon>Viridiplantae</taxon>
        <taxon>Streptophyta</taxon>
        <taxon>Embryophyta</taxon>
        <taxon>Tracheophyta</taxon>
        <taxon>Spermatophyta</taxon>
        <taxon>Magnoliopsida</taxon>
        <taxon>eudicotyledons</taxon>
        <taxon>Gunneridae</taxon>
        <taxon>Pentapetalae</taxon>
        <taxon>rosids</taxon>
        <taxon>malvids</taxon>
        <taxon>Malvales</taxon>
        <taxon>Malvaceae</taxon>
        <taxon>Malvoideae</taxon>
        <taxon>Hibiscus</taxon>
    </lineage>
</organism>
<evidence type="ECO:0000313" key="2">
    <source>
        <dbReference type="Proteomes" id="UP001396334"/>
    </source>
</evidence>
<gene>
    <name evidence="1" type="ORF">V6N11_033814</name>
</gene>
<sequence length="135" mass="14923">MAIDTIKGSRGVDPTKEVIGPQSILGLGFNFGSTKVLEPHVEESVLLEEESSTTKTTIELVEGDEPYEFRLLFMTNVDYFRLCQQVGNAGNTKSLTQLMSRGEKLPSLGKLEIMNNKSLQTYVCAMTSGTLWTLK</sequence>
<name>A0ABR2S0T9_9ROSI</name>
<accession>A0ABR2S0T9</accession>
<dbReference type="EMBL" id="JBBPBN010000018">
    <property type="protein sequence ID" value="KAK9018767.1"/>
    <property type="molecule type" value="Genomic_DNA"/>
</dbReference>
<keyword evidence="2" id="KW-1185">Reference proteome</keyword>
<proteinExistence type="predicted"/>
<evidence type="ECO:0000313" key="1">
    <source>
        <dbReference type="EMBL" id="KAK9018767.1"/>
    </source>
</evidence>